<sequence>MVDRLLSAPPETIPKIRRLRVVGDPLQLARYSEEDYAEGGVFESHPSSVFYQLPSVLKILPGLKLDTLTVLGPRSPAISYCTLTGLITESDGWRELRFITHSSSLLGFNRPFATDMVHPHSRQLQGHTYMVFPNDWEYVADYYTRRPQPITWRAMLRLRDGESTNPEVDVYRSVIAESPGSVTDPSKRVRFEQEDQPAVIFPEGFIEAYGGDVNDVPEQVLDSLPGFGRRSDKDLVGEGEKRKEMMVVVRRGTGVDYEEKKDSPFIDSDIRRDCGGKSWEQIRRERVEEPAANLHRYRRSMYQNNYGYKDSGARDVAEPVVGSEVDAYDDAEGIVWPPRHFDAPPRMRPWQIDELGPDPVGFNPPSLEKDEKW</sequence>
<feature type="region of interest" description="Disordered" evidence="1">
    <location>
        <begin position="347"/>
        <end position="373"/>
    </location>
</feature>
<keyword evidence="3" id="KW-1185">Reference proteome</keyword>
<dbReference type="AlphaFoldDB" id="A0A9P6HYI6"/>
<accession>A0A9P6HYI6</accession>
<name>A0A9P6HYI6_9PEZI</name>
<comment type="caution">
    <text evidence="2">The sequence shown here is derived from an EMBL/GenBank/DDBJ whole genome shotgun (WGS) entry which is preliminary data.</text>
</comment>
<protein>
    <submittedName>
        <fullName evidence="2">Uncharacterized protein</fullName>
    </submittedName>
</protein>
<dbReference type="EMBL" id="JAATWM020000051">
    <property type="protein sequence ID" value="KAF9870696.1"/>
    <property type="molecule type" value="Genomic_DNA"/>
</dbReference>
<proteinExistence type="predicted"/>
<gene>
    <name evidence="2" type="ORF">CkaCkLH20_11798</name>
</gene>
<evidence type="ECO:0000313" key="3">
    <source>
        <dbReference type="Proteomes" id="UP000781932"/>
    </source>
</evidence>
<reference evidence="2" key="2">
    <citation type="submission" date="2020-11" db="EMBL/GenBank/DDBJ databases">
        <title>Whole genome sequencing of Colletotrichum sp.</title>
        <authorList>
            <person name="Li H."/>
        </authorList>
    </citation>
    <scope>NUCLEOTIDE SEQUENCE</scope>
    <source>
        <strain evidence="2">CkLH20</strain>
    </source>
</reference>
<organism evidence="2 3">
    <name type="scientific">Colletotrichum karsti</name>
    <dbReference type="NCBI Taxonomy" id="1095194"/>
    <lineage>
        <taxon>Eukaryota</taxon>
        <taxon>Fungi</taxon>
        <taxon>Dikarya</taxon>
        <taxon>Ascomycota</taxon>
        <taxon>Pezizomycotina</taxon>
        <taxon>Sordariomycetes</taxon>
        <taxon>Hypocreomycetidae</taxon>
        <taxon>Glomerellales</taxon>
        <taxon>Glomerellaceae</taxon>
        <taxon>Colletotrichum</taxon>
        <taxon>Colletotrichum boninense species complex</taxon>
    </lineage>
</organism>
<dbReference type="RefSeq" id="XP_038740157.1">
    <property type="nucleotide sequence ID" value="XM_038894512.1"/>
</dbReference>
<evidence type="ECO:0000256" key="1">
    <source>
        <dbReference type="SAM" id="MobiDB-lite"/>
    </source>
</evidence>
<evidence type="ECO:0000313" key="2">
    <source>
        <dbReference type="EMBL" id="KAF9870696.1"/>
    </source>
</evidence>
<dbReference type="Proteomes" id="UP000781932">
    <property type="component" value="Unassembled WGS sequence"/>
</dbReference>
<reference evidence="2" key="1">
    <citation type="submission" date="2020-03" db="EMBL/GenBank/DDBJ databases">
        <authorList>
            <person name="He L."/>
        </authorList>
    </citation>
    <scope>NUCLEOTIDE SEQUENCE</scope>
    <source>
        <strain evidence="2">CkLH20</strain>
    </source>
</reference>
<dbReference type="OrthoDB" id="72726at2759"/>
<dbReference type="GeneID" id="62167586"/>